<dbReference type="KEGG" id="brs:S23_29060"/>
<dbReference type="GO" id="GO:0020037">
    <property type="term" value="F:heme binding"/>
    <property type="evidence" value="ECO:0007669"/>
    <property type="project" value="InterPro"/>
</dbReference>
<dbReference type="SUPFAM" id="SSF46626">
    <property type="entry name" value="Cytochrome c"/>
    <property type="match status" value="1"/>
</dbReference>
<dbReference type="AlphaFoldDB" id="A0AAI8MCW3"/>
<protein>
    <recommendedName>
        <fullName evidence="3">Cytochrome c domain-containing protein</fullName>
    </recommendedName>
</protein>
<dbReference type="GO" id="GO:0009055">
    <property type="term" value="F:electron transfer activity"/>
    <property type="evidence" value="ECO:0007669"/>
    <property type="project" value="InterPro"/>
</dbReference>
<sequence>MLRIAVALISSIHRLDVTGDPVADPCGRGEAEIKRAIPQGIARDGHKLKPPMAYAACATMTAQDLDAIVVFLRTLPER</sequence>
<evidence type="ECO:0000313" key="1">
    <source>
        <dbReference type="EMBL" id="BAL76114.1"/>
    </source>
</evidence>
<gene>
    <name evidence="1" type="ORF">S23_29060</name>
</gene>
<dbReference type="EMBL" id="AP012279">
    <property type="protein sequence ID" value="BAL76114.1"/>
    <property type="molecule type" value="Genomic_DNA"/>
</dbReference>
<reference evidence="1 2" key="1">
    <citation type="journal article" date="2012" name="Microbes Environ.">
        <title>Complete genome sequence of Bradyrhizobium sp. S23321: insights into symbiosis evolution in soil oligotrophs.</title>
        <authorList>
            <person name="Okubo T."/>
            <person name="Tsukui T."/>
            <person name="Maita H."/>
            <person name="Okamoto S."/>
            <person name="Oshima K."/>
            <person name="Fujisawa T."/>
            <person name="Saito A."/>
            <person name="Futamata H."/>
            <person name="Hattori R."/>
            <person name="Shimomura Y."/>
            <person name="Haruta S."/>
            <person name="Morimoto S."/>
            <person name="Wang Y."/>
            <person name="Sakai Y."/>
            <person name="Hattori M."/>
            <person name="Aizawa S."/>
            <person name="Nagashima K.V.P."/>
            <person name="Masuda S."/>
            <person name="Hattori T."/>
            <person name="Yamashita A."/>
            <person name="Bao Z."/>
            <person name="Hayatsu M."/>
            <person name="Kajiya-Kanegae H."/>
            <person name="Yoshinaga I."/>
            <person name="Sakamoto K."/>
            <person name="Toyota K."/>
            <person name="Nakao M."/>
            <person name="Kohara M."/>
            <person name="Anda M."/>
            <person name="Niwa R."/>
            <person name="Jung-Hwan P."/>
            <person name="Sameshima-Saito R."/>
            <person name="Tokuda S."/>
            <person name="Yamamoto S."/>
            <person name="Yamamoto S."/>
            <person name="Yokoyama T."/>
            <person name="Akutsu T."/>
            <person name="Nakamura Y."/>
            <person name="Nakahira-Yanaka Y."/>
            <person name="Takada Hoshino Y."/>
            <person name="Hirakawa H."/>
            <person name="Mitsui H."/>
            <person name="Terasawa K."/>
            <person name="Itakura M."/>
            <person name="Sato S."/>
            <person name="Ikeda-Ohtsubo W."/>
            <person name="Sakakura N."/>
            <person name="Kaminuma E."/>
            <person name="Minamisawa K."/>
        </authorList>
    </citation>
    <scope>NUCLEOTIDE SEQUENCE [LARGE SCALE GENOMIC DNA]</scope>
    <source>
        <strain evidence="1 2">S23321</strain>
    </source>
</reference>
<accession>A0AAI8MCW3</accession>
<name>A0AAI8MCW3_9BRAD</name>
<organism evidence="1 2">
    <name type="scientific">Bradyrhizobium cosmicum</name>
    <dbReference type="NCBI Taxonomy" id="1404864"/>
    <lineage>
        <taxon>Bacteria</taxon>
        <taxon>Pseudomonadati</taxon>
        <taxon>Pseudomonadota</taxon>
        <taxon>Alphaproteobacteria</taxon>
        <taxon>Hyphomicrobiales</taxon>
        <taxon>Nitrobacteraceae</taxon>
        <taxon>Bradyrhizobium</taxon>
    </lineage>
</organism>
<evidence type="ECO:0000313" key="2">
    <source>
        <dbReference type="Proteomes" id="UP000007886"/>
    </source>
</evidence>
<dbReference type="Proteomes" id="UP000007886">
    <property type="component" value="Chromosome"/>
</dbReference>
<evidence type="ECO:0008006" key="3">
    <source>
        <dbReference type="Google" id="ProtNLM"/>
    </source>
</evidence>
<keyword evidence="2" id="KW-1185">Reference proteome</keyword>
<proteinExistence type="predicted"/>
<dbReference type="InterPro" id="IPR036909">
    <property type="entry name" value="Cyt_c-like_dom_sf"/>
</dbReference>
<dbReference type="RefSeq" id="WP_015685416.1">
    <property type="nucleotide sequence ID" value="NC_017082.1"/>
</dbReference>